<proteinExistence type="predicted"/>
<dbReference type="EMBL" id="BDSP01000278">
    <property type="protein sequence ID" value="GAX28660.1"/>
    <property type="molecule type" value="Genomic_DNA"/>
</dbReference>
<reference evidence="1 2" key="1">
    <citation type="journal article" date="2015" name="Plant Cell">
        <title>Oil accumulation by the oleaginous diatom Fistulifera solaris as revealed by the genome and transcriptome.</title>
        <authorList>
            <person name="Tanaka T."/>
            <person name="Maeda Y."/>
            <person name="Veluchamy A."/>
            <person name="Tanaka M."/>
            <person name="Abida H."/>
            <person name="Marechal E."/>
            <person name="Bowler C."/>
            <person name="Muto M."/>
            <person name="Sunaga Y."/>
            <person name="Tanaka M."/>
            <person name="Yoshino T."/>
            <person name="Taniguchi T."/>
            <person name="Fukuda Y."/>
            <person name="Nemoto M."/>
            <person name="Matsumoto M."/>
            <person name="Wong P.S."/>
            <person name="Aburatani S."/>
            <person name="Fujibuchi W."/>
        </authorList>
    </citation>
    <scope>NUCLEOTIDE SEQUENCE [LARGE SCALE GENOMIC DNA]</scope>
    <source>
        <strain evidence="1 2">JPCC DA0580</strain>
    </source>
</reference>
<dbReference type="Proteomes" id="UP000198406">
    <property type="component" value="Unassembled WGS sequence"/>
</dbReference>
<keyword evidence="2" id="KW-1185">Reference proteome</keyword>
<protein>
    <submittedName>
        <fullName evidence="1">Uncharacterized protein</fullName>
    </submittedName>
</protein>
<evidence type="ECO:0000313" key="1">
    <source>
        <dbReference type="EMBL" id="GAX28660.1"/>
    </source>
</evidence>
<evidence type="ECO:0000313" key="2">
    <source>
        <dbReference type="Proteomes" id="UP000198406"/>
    </source>
</evidence>
<gene>
    <name evidence="1" type="ORF">FisN_33Hu066</name>
</gene>
<name>A0A1Z5KQS0_FISSO</name>
<sequence>MNRVITLHQNDLPMTAEVLLNGECSIVTITKIHVPSLSVDSNSAARTQFELQNGTKVDVGQITTVWMTNASSTSKSSANVKVSEHYKERILEAVYRSHAGRGRKGGFQSNK</sequence>
<organism evidence="1 2">
    <name type="scientific">Fistulifera solaris</name>
    <name type="common">Oleaginous diatom</name>
    <dbReference type="NCBI Taxonomy" id="1519565"/>
    <lineage>
        <taxon>Eukaryota</taxon>
        <taxon>Sar</taxon>
        <taxon>Stramenopiles</taxon>
        <taxon>Ochrophyta</taxon>
        <taxon>Bacillariophyta</taxon>
        <taxon>Bacillariophyceae</taxon>
        <taxon>Bacillariophycidae</taxon>
        <taxon>Naviculales</taxon>
        <taxon>Naviculaceae</taxon>
        <taxon>Fistulifera</taxon>
    </lineage>
</organism>
<dbReference type="AlphaFoldDB" id="A0A1Z5KQS0"/>
<dbReference type="InParanoid" id="A0A1Z5KQS0"/>
<accession>A0A1Z5KQS0</accession>
<comment type="caution">
    <text evidence="1">The sequence shown here is derived from an EMBL/GenBank/DDBJ whole genome shotgun (WGS) entry which is preliminary data.</text>
</comment>